<reference evidence="2" key="1">
    <citation type="submission" date="2021-02" db="EMBL/GenBank/DDBJ databases">
        <authorList>
            <person name="Nowell W R."/>
        </authorList>
    </citation>
    <scope>NUCLEOTIDE SEQUENCE</scope>
</reference>
<dbReference type="Proteomes" id="UP000682733">
    <property type="component" value="Unassembled WGS sequence"/>
</dbReference>
<protein>
    <recommendedName>
        <fullName evidence="4">Reverse transcriptase domain-containing protein</fullName>
    </recommendedName>
</protein>
<dbReference type="AlphaFoldDB" id="A0A8S2Q9L8"/>
<dbReference type="PANTHER" id="PTHR21301:SF10">
    <property type="entry name" value="REVERSE TRANSCRIPTASE DOMAIN-CONTAINING PROTEIN"/>
    <property type="match status" value="1"/>
</dbReference>
<organism evidence="2 3">
    <name type="scientific">Didymodactylos carnosus</name>
    <dbReference type="NCBI Taxonomy" id="1234261"/>
    <lineage>
        <taxon>Eukaryota</taxon>
        <taxon>Metazoa</taxon>
        <taxon>Spiralia</taxon>
        <taxon>Gnathifera</taxon>
        <taxon>Rotifera</taxon>
        <taxon>Eurotatoria</taxon>
        <taxon>Bdelloidea</taxon>
        <taxon>Philodinida</taxon>
        <taxon>Philodinidae</taxon>
        <taxon>Didymodactylos</taxon>
    </lineage>
</organism>
<proteinExistence type="predicted"/>
<dbReference type="EMBL" id="CAJOBA010040333">
    <property type="protein sequence ID" value="CAF4092889.1"/>
    <property type="molecule type" value="Genomic_DNA"/>
</dbReference>
<dbReference type="PANTHER" id="PTHR21301">
    <property type="entry name" value="REVERSE TRANSCRIPTASE"/>
    <property type="match status" value="1"/>
</dbReference>
<evidence type="ECO:0000313" key="3">
    <source>
        <dbReference type="Proteomes" id="UP000682733"/>
    </source>
</evidence>
<evidence type="ECO:0000313" key="2">
    <source>
        <dbReference type="EMBL" id="CAF4092889.1"/>
    </source>
</evidence>
<accession>A0A8S2Q9L8</accession>
<sequence length="395" mass="45898">LPRHLQFGKAAVQLKQDLLKIEIKYKCRLLSRVHRHSKNIVSHFQPLVNPIVVEKLQIIKCSLVNDKGKTWKETLVNKLLKLSSNRQTPKLMLNTVNPILNYSKRVLSEQEEKALVNGLIHVYPPTTLNKRDLISSIEYFYTKLLGFKTEYRDYERKDVNEIISHKLTPVQINGAMKLRRITDNFINHTERELRRNRSLLSNFKEVLRNLSNDNSIVIYKLDKGRGVVILDKSEYIEKMNDIVNDMTAFKRITIKPTISKEDKLTRLLLQLRKRGFINDAEYKLARPVGSRFARLYGLPKVHKPNRPIRPILSSVKTFNYGLGLMLAKRLKHLRSSPSIVKSSFQFANIVKYFAKSHLNLKMISFDVKNLFTKVPLGSMCRAEGPRLKRSERIIG</sequence>
<evidence type="ECO:0000313" key="1">
    <source>
        <dbReference type="EMBL" id="CAF1287935.1"/>
    </source>
</evidence>
<dbReference type="EMBL" id="CAJNOK010018766">
    <property type="protein sequence ID" value="CAF1287935.1"/>
    <property type="molecule type" value="Genomic_DNA"/>
</dbReference>
<gene>
    <name evidence="1" type="ORF">OVA965_LOCUS27952</name>
    <name evidence="2" type="ORF">TMI583_LOCUS28699</name>
</gene>
<comment type="caution">
    <text evidence="2">The sequence shown here is derived from an EMBL/GenBank/DDBJ whole genome shotgun (WGS) entry which is preliminary data.</text>
</comment>
<name>A0A8S2Q9L8_9BILA</name>
<dbReference type="Proteomes" id="UP000677228">
    <property type="component" value="Unassembled WGS sequence"/>
</dbReference>
<feature type="non-terminal residue" evidence="2">
    <location>
        <position position="1"/>
    </location>
</feature>
<evidence type="ECO:0008006" key="4">
    <source>
        <dbReference type="Google" id="ProtNLM"/>
    </source>
</evidence>